<evidence type="ECO:0000313" key="3">
    <source>
        <dbReference type="EnsemblMetazoa" id="AGAP007908-PA"/>
    </source>
</evidence>
<feature type="region of interest" description="Disordered" evidence="1">
    <location>
        <begin position="139"/>
        <end position="158"/>
    </location>
</feature>
<keyword evidence="4" id="KW-1185">Reference proteome</keyword>
<feature type="region of interest" description="Disordered" evidence="1">
    <location>
        <begin position="1"/>
        <end position="89"/>
    </location>
</feature>
<reference evidence="2" key="4">
    <citation type="journal article" date="2007" name="Genome Biol.">
        <title>Update of the Anopheles gambiae PEST genome assembly.</title>
        <authorList>
            <person name="Sharakhova M.V."/>
            <person name="Hammond M.P."/>
            <person name="Lobo N.F."/>
            <person name="Krzywinski J."/>
            <person name="Unger M.F."/>
            <person name="Hillenmeyer M.E."/>
            <person name="Bruggner R.V."/>
            <person name="Birney E."/>
            <person name="Collins F.H."/>
        </authorList>
    </citation>
    <scope>NUCLEOTIDE SEQUENCE</scope>
    <source>
        <strain evidence="2">PEST</strain>
    </source>
</reference>
<feature type="compositionally biased region" description="Low complexity" evidence="1">
    <location>
        <begin position="32"/>
        <end position="48"/>
    </location>
</feature>
<name>A7UUS3_ANOGA</name>
<protein>
    <submittedName>
        <fullName evidence="2">AGAP007908-PA</fullName>
    </submittedName>
</protein>
<reference evidence="3" key="6">
    <citation type="submission" date="2021-01" db="UniProtKB">
        <authorList>
            <consortium name="EnsemblMetazoa"/>
        </authorList>
    </citation>
    <scope>IDENTIFICATION</scope>
    <source>
        <strain evidence="3">PEST</strain>
    </source>
</reference>
<gene>
    <name evidence="2" type="ORF">AgaP_AGAP007908</name>
</gene>
<dbReference type="HOGENOM" id="CLU_1059912_0_0_1"/>
<dbReference type="AlphaFoldDB" id="A7UUS3"/>
<reference evidence="2" key="5">
    <citation type="submission" date="2011-05" db="EMBL/GenBank/DDBJ databases">
        <authorList>
            <consortium name="VectorBase"/>
        </authorList>
    </citation>
    <scope>NUCLEOTIDE SEQUENCE</scope>
    <source>
        <strain evidence="2">PEST</strain>
    </source>
</reference>
<feature type="compositionally biased region" description="Basic residues" evidence="1">
    <location>
        <begin position="191"/>
        <end position="202"/>
    </location>
</feature>
<reference evidence="2 3" key="3">
    <citation type="journal article" date="2004" name="Trends Parasitol.">
        <title>The Anopheles gambiae genome: an update.</title>
        <authorList>
            <person name="Mongin E."/>
            <person name="Louis C."/>
            <person name="Holt R.A."/>
            <person name="Birney E."/>
            <person name="Collins F.H."/>
        </authorList>
    </citation>
    <scope>NUCLEOTIDE SEQUENCE</scope>
    <source>
        <strain evidence="2 3">PEST</strain>
    </source>
</reference>
<evidence type="ECO:0000256" key="1">
    <source>
        <dbReference type="SAM" id="MobiDB-lite"/>
    </source>
</evidence>
<proteinExistence type="predicted"/>
<feature type="region of interest" description="Disordered" evidence="1">
    <location>
        <begin position="189"/>
        <end position="263"/>
    </location>
</feature>
<accession>A7UUS3</accession>
<evidence type="ECO:0000313" key="4">
    <source>
        <dbReference type="Proteomes" id="UP000007062"/>
    </source>
</evidence>
<feature type="compositionally biased region" description="Low complexity" evidence="1">
    <location>
        <begin position="231"/>
        <end position="244"/>
    </location>
</feature>
<organism evidence="2">
    <name type="scientific">Anopheles gambiae</name>
    <name type="common">African malaria mosquito</name>
    <dbReference type="NCBI Taxonomy" id="7165"/>
    <lineage>
        <taxon>Eukaryota</taxon>
        <taxon>Metazoa</taxon>
        <taxon>Ecdysozoa</taxon>
        <taxon>Arthropoda</taxon>
        <taxon>Hexapoda</taxon>
        <taxon>Insecta</taxon>
        <taxon>Pterygota</taxon>
        <taxon>Neoptera</taxon>
        <taxon>Endopterygota</taxon>
        <taxon>Diptera</taxon>
        <taxon>Nematocera</taxon>
        <taxon>Culicoidea</taxon>
        <taxon>Culicidae</taxon>
        <taxon>Anophelinae</taxon>
        <taxon>Anopheles</taxon>
    </lineage>
</organism>
<feature type="compositionally biased region" description="Polar residues" evidence="1">
    <location>
        <begin position="205"/>
        <end position="223"/>
    </location>
</feature>
<feature type="compositionally biased region" description="Basic and acidic residues" evidence="1">
    <location>
        <begin position="246"/>
        <end position="256"/>
    </location>
</feature>
<dbReference type="PaxDb" id="7165-AGAP007908-PA"/>
<dbReference type="EMBL" id="AAAB01008964">
    <property type="protein sequence ID" value="EDO63608.1"/>
    <property type="molecule type" value="Genomic_DNA"/>
</dbReference>
<feature type="non-terminal residue" evidence="2">
    <location>
        <position position="263"/>
    </location>
</feature>
<dbReference type="EnsemblMetazoa" id="AGAP007908-RA">
    <property type="protein sequence ID" value="AGAP007908-PA"/>
    <property type="gene ID" value="AGAP007908"/>
</dbReference>
<reference evidence="2 4" key="1">
    <citation type="journal article" date="2002" name="Science">
        <title>The genome sequence of the malaria mosquito Anopheles gambiae.</title>
        <authorList>
            <person name="Holt R.A."/>
            <person name="Subramanian G.M."/>
            <person name="Halpern A."/>
            <person name="Sutton G.G."/>
            <person name="Charlab R."/>
            <person name="Nusskern D.R."/>
            <person name="Wincker P."/>
            <person name="Clark A.G."/>
            <person name="Ribeiro J.M."/>
            <person name="Wides R."/>
            <person name="Salzberg S.L."/>
            <person name="Loftus B."/>
            <person name="Yandell M."/>
            <person name="Majoros W.H."/>
            <person name="Rusch D.B."/>
            <person name="Lai Z."/>
            <person name="Kraft C.L."/>
            <person name="Abril J.F."/>
            <person name="Anthouard V."/>
            <person name="Arensburger P."/>
            <person name="Atkinson P.W."/>
            <person name="Baden H."/>
            <person name="de Berardinis V."/>
            <person name="Baldwin D."/>
            <person name="Benes V."/>
            <person name="Biedler J."/>
            <person name="Blass C."/>
            <person name="Bolanos R."/>
            <person name="Boscus D."/>
            <person name="Barnstead M."/>
            <person name="Cai S."/>
            <person name="Center A."/>
            <person name="Chaturverdi K."/>
            <person name="Christophides G.K."/>
            <person name="Chrystal M.A."/>
            <person name="Clamp M."/>
            <person name="Cravchik A."/>
            <person name="Curwen V."/>
            <person name="Dana A."/>
            <person name="Delcher A."/>
            <person name="Dew I."/>
            <person name="Evans C.A."/>
            <person name="Flanigan M."/>
            <person name="Grundschober-Freimoser A."/>
            <person name="Friedli L."/>
            <person name="Gu Z."/>
            <person name="Guan P."/>
            <person name="Guigo R."/>
            <person name="Hillenmeyer M.E."/>
            <person name="Hladun S.L."/>
            <person name="Hogan J.R."/>
            <person name="Hong Y.S."/>
            <person name="Hoover J."/>
            <person name="Jaillon O."/>
            <person name="Ke Z."/>
            <person name="Kodira C."/>
            <person name="Kokoza E."/>
            <person name="Koutsos A."/>
            <person name="Letunic I."/>
            <person name="Levitsky A."/>
            <person name="Liang Y."/>
            <person name="Lin J.J."/>
            <person name="Lobo N.F."/>
            <person name="Lopez J.R."/>
            <person name="Malek J.A."/>
            <person name="McIntosh T.C."/>
            <person name="Meister S."/>
            <person name="Miller J."/>
            <person name="Mobarry C."/>
            <person name="Mongin E."/>
            <person name="Murphy S.D."/>
            <person name="O'Brochta D.A."/>
            <person name="Pfannkoch C."/>
            <person name="Qi R."/>
            <person name="Regier M.A."/>
            <person name="Remington K."/>
            <person name="Shao H."/>
            <person name="Sharakhova M.V."/>
            <person name="Sitter C.D."/>
            <person name="Shetty J."/>
            <person name="Smith T.J."/>
            <person name="Strong R."/>
            <person name="Sun J."/>
            <person name="Thomasova D."/>
            <person name="Ton L.Q."/>
            <person name="Topalis P."/>
            <person name="Tu Z."/>
            <person name="Unger M.F."/>
            <person name="Walenz B."/>
            <person name="Wang A."/>
            <person name="Wang J."/>
            <person name="Wang M."/>
            <person name="Wang X."/>
            <person name="Woodford K.J."/>
            <person name="Wortman J.R."/>
            <person name="Wu M."/>
            <person name="Yao A."/>
            <person name="Zdobnov E.M."/>
            <person name="Zhang H."/>
            <person name="Zhao Q."/>
            <person name="Zhao S."/>
            <person name="Zhu S.C."/>
            <person name="Zhimulev I."/>
            <person name="Coluzzi M."/>
            <person name="della Torre A."/>
            <person name="Roth C.W."/>
            <person name="Louis C."/>
            <person name="Kalush F."/>
            <person name="Mural R.J."/>
            <person name="Myers E.W."/>
            <person name="Adams M.D."/>
            <person name="Smith H.O."/>
            <person name="Broder S."/>
            <person name="Gardner M.J."/>
            <person name="Fraser C.M."/>
            <person name="Birney E."/>
            <person name="Bork P."/>
            <person name="Brey P.T."/>
            <person name="Venter J.C."/>
            <person name="Weissenbach J."/>
            <person name="Kafatos F.C."/>
            <person name="Collins F.H."/>
            <person name="Hoffman S.L."/>
        </authorList>
    </citation>
    <scope>NUCLEOTIDE SEQUENCE [LARGE SCALE GENOMIC DNA]</scope>
    <source>
        <strain evidence="2 4">PEST</strain>
    </source>
</reference>
<reference evidence="2" key="2">
    <citation type="submission" date="2002-03" db="EMBL/GenBank/DDBJ databases">
        <authorList>
            <consortium name="The Anopheles Genome Sequencing Consortium"/>
        </authorList>
    </citation>
    <scope>NUCLEOTIDE SEQUENCE</scope>
    <source>
        <strain evidence="2">PEST</strain>
    </source>
</reference>
<dbReference type="Proteomes" id="UP000007062">
    <property type="component" value="Chromosome 3R"/>
</dbReference>
<dbReference type="VEuPathDB" id="VectorBase:AGAP007908"/>
<sequence length="263" mass="29931">VGLVEMGSRTHTKKKREPHSPPGPEHDRCSKSKTNTHTTKQKQKTYTQGGDRKQDDDGAQNSPKPAARDQRGKRRCGARMLQDKRSTSGSWRFADECRLRDGTDRHRNRSVQLTSRECSIISKIIKRKCTYNVAEAHGPKRPAKVGRRKGNRTRSKGRRCRAMQCRVCSSLQGEGKNVASKFARNRELRTAKNRTGNKRIKSWKNDSNTRLNSSGAGKYQSISKNREQQRSAGSLLTSALGSISVDRPKYARARREREKKRRE</sequence>
<feature type="non-terminal residue" evidence="2">
    <location>
        <position position="1"/>
    </location>
</feature>
<evidence type="ECO:0000313" key="2">
    <source>
        <dbReference type="EMBL" id="EDO63608.1"/>
    </source>
</evidence>